<dbReference type="AlphaFoldDB" id="I4YU84"/>
<sequence>MTGLIVEPGCHFACAELAIEQRRTKLRHPWTNGPVGRMNRTIKEATDKRFHHGGHDQLCRHLAA</sequence>
<dbReference type="HOGENOM" id="CLU_207218_0_0_5"/>
<dbReference type="Gene3D" id="3.30.420.10">
    <property type="entry name" value="Ribonuclease H-like superfamily/Ribonuclease H"/>
    <property type="match status" value="1"/>
</dbReference>
<dbReference type="eggNOG" id="COG2801">
    <property type="taxonomic scope" value="Bacteria"/>
</dbReference>
<proteinExistence type="predicted"/>
<dbReference type="EMBL" id="JH660645">
    <property type="protein sequence ID" value="EIM27526.1"/>
    <property type="molecule type" value="Genomic_DNA"/>
</dbReference>
<name>I4YU84_9HYPH</name>
<organism evidence="1 2">
    <name type="scientific">Microvirga lotononidis</name>
    <dbReference type="NCBI Taxonomy" id="864069"/>
    <lineage>
        <taxon>Bacteria</taxon>
        <taxon>Pseudomonadati</taxon>
        <taxon>Pseudomonadota</taxon>
        <taxon>Alphaproteobacteria</taxon>
        <taxon>Hyphomicrobiales</taxon>
        <taxon>Methylobacteriaceae</taxon>
        <taxon>Microvirga</taxon>
    </lineage>
</organism>
<accession>I4YU84</accession>
<protein>
    <submittedName>
        <fullName evidence="1">Integrase family protein</fullName>
    </submittedName>
</protein>
<keyword evidence="2" id="KW-1185">Reference proteome</keyword>
<evidence type="ECO:0000313" key="1">
    <source>
        <dbReference type="EMBL" id="EIM27526.1"/>
    </source>
</evidence>
<dbReference type="PATRIC" id="fig|864069.3.peg.4435"/>
<evidence type="ECO:0000313" key="2">
    <source>
        <dbReference type="Proteomes" id="UP000003947"/>
    </source>
</evidence>
<dbReference type="Proteomes" id="UP000003947">
    <property type="component" value="Unassembled WGS sequence"/>
</dbReference>
<dbReference type="InterPro" id="IPR036397">
    <property type="entry name" value="RNaseH_sf"/>
</dbReference>
<dbReference type="STRING" id="864069.MicloDRAFT_00040940"/>
<dbReference type="GO" id="GO:0003676">
    <property type="term" value="F:nucleic acid binding"/>
    <property type="evidence" value="ECO:0007669"/>
    <property type="project" value="InterPro"/>
</dbReference>
<gene>
    <name evidence="1" type="ORF">MicloDRAFT_00040940</name>
</gene>
<reference evidence="1 2" key="1">
    <citation type="submission" date="2012-02" db="EMBL/GenBank/DDBJ databases">
        <title>Improved High-Quality Draft sequence of Microvirga sp. WSM3557.</title>
        <authorList>
            <consortium name="US DOE Joint Genome Institute"/>
            <person name="Lucas S."/>
            <person name="Han J."/>
            <person name="Lapidus A."/>
            <person name="Cheng J.-F."/>
            <person name="Goodwin L."/>
            <person name="Pitluck S."/>
            <person name="Peters L."/>
            <person name="Zhang X."/>
            <person name="Detter J.C."/>
            <person name="Han C."/>
            <person name="Tapia R."/>
            <person name="Land M."/>
            <person name="Hauser L."/>
            <person name="Kyrpides N."/>
            <person name="Ivanova N."/>
            <person name="Pagani I."/>
            <person name="Brau L."/>
            <person name="Yates R."/>
            <person name="O'Hara G."/>
            <person name="Rui T."/>
            <person name="Howieson J."/>
            <person name="Reeve W."/>
            <person name="Woyke T."/>
        </authorList>
    </citation>
    <scope>NUCLEOTIDE SEQUENCE [LARGE SCALE GENOMIC DNA]</scope>
    <source>
        <strain evidence="1 2">WSM3557</strain>
    </source>
</reference>
<dbReference type="InterPro" id="IPR012337">
    <property type="entry name" value="RNaseH-like_sf"/>
</dbReference>
<dbReference type="SUPFAM" id="SSF53098">
    <property type="entry name" value="Ribonuclease H-like"/>
    <property type="match status" value="1"/>
</dbReference>